<feature type="signal peptide" evidence="1">
    <location>
        <begin position="1"/>
        <end position="21"/>
    </location>
</feature>
<dbReference type="AlphaFoldDB" id="A0A4Y6Q1Q6"/>
<sequence>MGRKKLLAVLIVALTSAPALADARLSKDLKKELQGYVDTNVKVDDAEAKQAALLTQGRIGGRASRKAIEEHKEAKDKRVKIAASMGLMMAGDRRADNELVDQLKDDSQLYLTLSEIVTVLPDKQEAKLLARVIKKADDNRKRDVMRYAAQQHGELYEELLGDYLTDRDDKERAAAVEAALFTTRDEAADYAQKMVDSRRKAIRADGVKLAIGLTNRPGGSKKAVAALEDALGDREDAIADKAARHLVTLGNKKGVAHIVEKLGKAKEDDQKKELAEFLLQHDASVSEKAAKPLMESENKDLKALGWQLAATGAGDEMVEKAKELFSSTKYDERLIGIKALARTGNKSAISTLGRALFDGDKRIRLYGAKGLGRTGDAEALNFLKKAIGGERDREVKIAVIEAVSRIDDKNSLNLLRFQTTARDPQVKLAVVQGIRRLGQDGGVKALKVVQQDRNLDVKWQAFLTALELEPKQGLSQMKKALRKPPTGFMSDIEKLDADTRDKVVEYLLINGDTNTRAAAMSTARRIGEPMFDIYRKVVVDSDAPDNVRRMAVVALSEKRDPKDKSLFEKLVRKSDNKAIQHIAAWTLTEYATEDLEATFRGLLGHKDPAIKSIAAYGLAAVND</sequence>
<reference evidence="2 3" key="1">
    <citation type="submission" date="2019-06" db="EMBL/GenBank/DDBJ databases">
        <title>Persicimonas caeni gen. nov., sp. nov., a predatory bacterium isolated from solar saltern.</title>
        <authorList>
            <person name="Wang S."/>
        </authorList>
    </citation>
    <scope>NUCLEOTIDE SEQUENCE [LARGE SCALE GENOMIC DNA]</scope>
    <source>
        <strain evidence="2 3">YN101</strain>
    </source>
</reference>
<dbReference type="InterPro" id="IPR011989">
    <property type="entry name" value="ARM-like"/>
</dbReference>
<dbReference type="OrthoDB" id="508269at2"/>
<evidence type="ECO:0000256" key="1">
    <source>
        <dbReference type="SAM" id="SignalP"/>
    </source>
</evidence>
<dbReference type="EMBL" id="CP041186">
    <property type="protein sequence ID" value="QDG54528.1"/>
    <property type="molecule type" value="Genomic_DNA"/>
</dbReference>
<dbReference type="Gene3D" id="1.25.10.10">
    <property type="entry name" value="Leucine-rich Repeat Variant"/>
    <property type="match status" value="3"/>
</dbReference>
<dbReference type="RefSeq" id="WP_141200972.1">
    <property type="nucleotide sequence ID" value="NZ_CP041186.1"/>
</dbReference>
<keyword evidence="3" id="KW-1185">Reference proteome</keyword>
<gene>
    <name evidence="2" type="ORF">FIV42_28425</name>
</gene>
<accession>A0A4Y6Q1Q6</accession>
<dbReference type="SUPFAM" id="SSF48371">
    <property type="entry name" value="ARM repeat"/>
    <property type="match status" value="2"/>
</dbReference>
<evidence type="ECO:0000313" key="2">
    <source>
        <dbReference type="EMBL" id="QDG54528.1"/>
    </source>
</evidence>
<proteinExistence type="predicted"/>
<dbReference type="InterPro" id="IPR016024">
    <property type="entry name" value="ARM-type_fold"/>
</dbReference>
<dbReference type="Proteomes" id="UP000315995">
    <property type="component" value="Chromosome"/>
</dbReference>
<feature type="chain" id="PRO_5030106866" evidence="1">
    <location>
        <begin position="22"/>
        <end position="623"/>
    </location>
</feature>
<accession>A0A5B8YJC7</accession>
<organism evidence="2 3">
    <name type="scientific">Persicimonas caeni</name>
    <dbReference type="NCBI Taxonomy" id="2292766"/>
    <lineage>
        <taxon>Bacteria</taxon>
        <taxon>Deltaproteobacteria</taxon>
        <taxon>Bradymonadales</taxon>
        <taxon>Bradymonadaceae</taxon>
        <taxon>Persicimonas</taxon>
    </lineage>
</organism>
<keyword evidence="1" id="KW-0732">Signal</keyword>
<dbReference type="Pfam" id="PF13646">
    <property type="entry name" value="HEAT_2"/>
    <property type="match status" value="1"/>
</dbReference>
<evidence type="ECO:0000313" key="3">
    <source>
        <dbReference type="Proteomes" id="UP000315995"/>
    </source>
</evidence>
<name>A0A4Y6Q1Q6_PERCE</name>
<protein>
    <submittedName>
        <fullName evidence="2">HEAT repeat domain-containing protein</fullName>
    </submittedName>
</protein>